<proteinExistence type="inferred from homology"/>
<dbReference type="FunFam" id="3.30.70.580:FF:000001">
    <property type="entry name" value="tRNA pseudouridine synthase A"/>
    <property type="match status" value="1"/>
</dbReference>
<name>A0A3E1K7M4_9GAMM</name>
<protein>
    <recommendedName>
        <fullName evidence="4">tRNA pseudouridine synthase A</fullName>
        <ecNumber evidence="4">5.4.99.12</ecNumber>
    </recommendedName>
    <alternativeName>
        <fullName evidence="4">tRNA pseudouridine(38-40) synthase</fullName>
    </alternativeName>
    <alternativeName>
        <fullName evidence="4">tRNA pseudouridylate synthase I</fullName>
    </alternativeName>
    <alternativeName>
        <fullName evidence="4">tRNA-uridine isomerase I</fullName>
    </alternativeName>
</protein>
<dbReference type="CDD" id="cd02570">
    <property type="entry name" value="PseudoU_synth_EcTruA"/>
    <property type="match status" value="1"/>
</dbReference>
<dbReference type="SUPFAM" id="SSF55120">
    <property type="entry name" value="Pseudouridine synthase"/>
    <property type="match status" value="1"/>
</dbReference>
<reference evidence="9 10" key="1">
    <citation type="submission" date="2018-08" db="EMBL/GenBank/DDBJ databases">
        <title>Wenzhouxiangella salilacus sp. nov., a novel bacterium isolated from a saline lake in Xinjiang Province, China.</title>
        <authorList>
            <person name="Han S."/>
        </authorList>
    </citation>
    <scope>NUCLEOTIDE SEQUENCE [LARGE SCALE GENOMIC DNA]</scope>
    <source>
        <strain evidence="9 10">XDB06</strain>
    </source>
</reference>
<dbReference type="InterPro" id="IPR020103">
    <property type="entry name" value="PsdUridine_synth_cat_dom_sf"/>
</dbReference>
<dbReference type="GO" id="GO:0160147">
    <property type="term" value="F:tRNA pseudouridine(38-40) synthase activity"/>
    <property type="evidence" value="ECO:0007669"/>
    <property type="project" value="UniProtKB-EC"/>
</dbReference>
<comment type="similarity">
    <text evidence="1 4 7">Belongs to the tRNA pseudouridine synthase TruA family.</text>
</comment>
<evidence type="ECO:0000256" key="5">
    <source>
        <dbReference type="PIRSR" id="PIRSR001430-1"/>
    </source>
</evidence>
<dbReference type="InterPro" id="IPR020094">
    <property type="entry name" value="TruA/RsuA/RluB/E/F_N"/>
</dbReference>
<dbReference type="InterPro" id="IPR020095">
    <property type="entry name" value="PsdUridine_synth_TruA_C"/>
</dbReference>
<feature type="domain" description="Pseudouridine synthase I TruA alpha/beta" evidence="8">
    <location>
        <begin position="142"/>
        <end position="244"/>
    </location>
</feature>
<dbReference type="HAMAP" id="MF_00171">
    <property type="entry name" value="TruA"/>
    <property type="match status" value="1"/>
</dbReference>
<dbReference type="Gene3D" id="3.30.70.660">
    <property type="entry name" value="Pseudouridine synthase I, catalytic domain, C-terminal subdomain"/>
    <property type="match status" value="1"/>
</dbReference>
<keyword evidence="10" id="KW-1185">Reference proteome</keyword>
<evidence type="ECO:0000256" key="6">
    <source>
        <dbReference type="PIRSR" id="PIRSR001430-2"/>
    </source>
</evidence>
<sequence>MRLAAGIEYDGSGFYGWQTQRQSPTVQACLENALGRVADHPVAVYCAGRTDTGVHAHCQVVHFDTQAERRERSWVLGSNSNLHPGISVLWVRPVDDEFHARFSATRRRYRYRMLNRWVRPAIDRGRVAWIRQPLDAERMHEAAQALLGEHDFSSFRAVGCQAKSPVRRIHDLSVTRRGSEVIIDIEANAFVYHMVRNVAGTLILVGKGEKPVEWPGRVLAAADRTVAGPTAPAEGLYFVAPTYPDHPQLPVRDEIDFPPRDDQ</sequence>
<dbReference type="PANTHER" id="PTHR11142:SF0">
    <property type="entry name" value="TRNA PSEUDOURIDINE SYNTHASE-LIKE 1"/>
    <property type="match status" value="1"/>
</dbReference>
<comment type="subunit">
    <text evidence="4">Homodimer.</text>
</comment>
<dbReference type="GO" id="GO:0003723">
    <property type="term" value="F:RNA binding"/>
    <property type="evidence" value="ECO:0007669"/>
    <property type="project" value="InterPro"/>
</dbReference>
<comment type="function">
    <text evidence="4">Formation of pseudouridine at positions 38, 39 and 40 in the anticodon stem and loop of transfer RNAs.</text>
</comment>
<gene>
    <name evidence="4 9" type="primary">truA</name>
    <name evidence="9" type="ORF">DZC52_09550</name>
</gene>
<dbReference type="EC" id="5.4.99.12" evidence="4"/>
<evidence type="ECO:0000313" key="9">
    <source>
        <dbReference type="EMBL" id="RFF30050.1"/>
    </source>
</evidence>
<dbReference type="PIRSF" id="PIRSF001430">
    <property type="entry name" value="tRNA_psdUrid_synth"/>
    <property type="match status" value="1"/>
</dbReference>
<dbReference type="NCBIfam" id="TIGR00071">
    <property type="entry name" value="hisT_truA"/>
    <property type="match status" value="1"/>
</dbReference>
<keyword evidence="2 4" id="KW-0819">tRNA processing</keyword>
<organism evidence="9 10">
    <name type="scientific">Wenzhouxiangella sediminis</name>
    <dbReference type="NCBI Taxonomy" id="1792836"/>
    <lineage>
        <taxon>Bacteria</taxon>
        <taxon>Pseudomonadati</taxon>
        <taxon>Pseudomonadota</taxon>
        <taxon>Gammaproteobacteria</taxon>
        <taxon>Chromatiales</taxon>
        <taxon>Wenzhouxiangellaceae</taxon>
        <taxon>Wenzhouxiangella</taxon>
    </lineage>
</organism>
<evidence type="ECO:0000256" key="4">
    <source>
        <dbReference type="HAMAP-Rule" id="MF_00171"/>
    </source>
</evidence>
<evidence type="ECO:0000256" key="1">
    <source>
        <dbReference type="ARBA" id="ARBA00009375"/>
    </source>
</evidence>
<evidence type="ECO:0000259" key="8">
    <source>
        <dbReference type="Pfam" id="PF01416"/>
    </source>
</evidence>
<comment type="catalytic activity">
    <reaction evidence="4 7">
        <text>uridine(38/39/40) in tRNA = pseudouridine(38/39/40) in tRNA</text>
        <dbReference type="Rhea" id="RHEA:22376"/>
        <dbReference type="Rhea" id="RHEA-COMP:10085"/>
        <dbReference type="Rhea" id="RHEA-COMP:10087"/>
        <dbReference type="ChEBI" id="CHEBI:65314"/>
        <dbReference type="ChEBI" id="CHEBI:65315"/>
        <dbReference type="EC" id="5.4.99.12"/>
    </reaction>
</comment>
<evidence type="ECO:0000256" key="2">
    <source>
        <dbReference type="ARBA" id="ARBA00022694"/>
    </source>
</evidence>
<dbReference type="PANTHER" id="PTHR11142">
    <property type="entry name" value="PSEUDOURIDYLATE SYNTHASE"/>
    <property type="match status" value="1"/>
</dbReference>
<dbReference type="Proteomes" id="UP000260351">
    <property type="component" value="Unassembled WGS sequence"/>
</dbReference>
<dbReference type="OrthoDB" id="9811823at2"/>
<dbReference type="InterPro" id="IPR001406">
    <property type="entry name" value="PsdUridine_synth_TruA"/>
</dbReference>
<dbReference type="GO" id="GO:0031119">
    <property type="term" value="P:tRNA pseudouridine synthesis"/>
    <property type="evidence" value="ECO:0007669"/>
    <property type="project" value="UniProtKB-UniRule"/>
</dbReference>
<feature type="active site" description="Nucleophile" evidence="4 5">
    <location>
        <position position="51"/>
    </location>
</feature>
<evidence type="ECO:0000313" key="10">
    <source>
        <dbReference type="Proteomes" id="UP000260351"/>
    </source>
</evidence>
<evidence type="ECO:0000256" key="7">
    <source>
        <dbReference type="RuleBase" id="RU003792"/>
    </source>
</evidence>
<dbReference type="RefSeq" id="WP_116650919.1">
    <property type="nucleotide sequence ID" value="NZ_QUZK01000038.1"/>
</dbReference>
<keyword evidence="3 4" id="KW-0413">Isomerase</keyword>
<dbReference type="EMBL" id="QUZK01000038">
    <property type="protein sequence ID" value="RFF30050.1"/>
    <property type="molecule type" value="Genomic_DNA"/>
</dbReference>
<accession>A0A3E1K7M4</accession>
<dbReference type="Gene3D" id="3.30.70.580">
    <property type="entry name" value="Pseudouridine synthase I, catalytic domain, N-terminal subdomain"/>
    <property type="match status" value="1"/>
</dbReference>
<dbReference type="AlphaFoldDB" id="A0A3E1K7M4"/>
<dbReference type="Pfam" id="PF01416">
    <property type="entry name" value="PseudoU_synth_1"/>
    <property type="match status" value="2"/>
</dbReference>
<dbReference type="InterPro" id="IPR020097">
    <property type="entry name" value="PsdUridine_synth_TruA_a/b_dom"/>
</dbReference>
<evidence type="ECO:0000256" key="3">
    <source>
        <dbReference type="ARBA" id="ARBA00023235"/>
    </source>
</evidence>
<feature type="domain" description="Pseudouridine synthase I TruA alpha/beta" evidence="8">
    <location>
        <begin position="7"/>
        <end position="102"/>
    </location>
</feature>
<feature type="binding site" evidence="4 6">
    <location>
        <position position="109"/>
    </location>
    <ligand>
        <name>substrate</name>
    </ligand>
</feature>
<comment type="caution">
    <text evidence="4">Lacks conserved residue(s) required for the propagation of feature annotation.</text>
</comment>
<comment type="caution">
    <text evidence="9">The sequence shown here is derived from an EMBL/GenBank/DDBJ whole genome shotgun (WGS) entry which is preliminary data.</text>
</comment>